<dbReference type="Pfam" id="PF03031">
    <property type="entry name" value="NIF"/>
    <property type="match status" value="1"/>
</dbReference>
<reference evidence="7" key="2">
    <citation type="submission" date="2025-08" db="UniProtKB">
        <authorList>
            <consortium name="RefSeq"/>
        </authorList>
    </citation>
    <scope>IDENTIFICATION</scope>
    <source>
        <tissue evidence="7">Leaf</tissue>
    </source>
</reference>
<dbReference type="InterPro" id="IPR004274">
    <property type="entry name" value="FCP1_dom"/>
</dbReference>
<sequence length="445" mass="49788">MELCCSIRFSSGTVLNITCFPHMPAVRMKCRLLAECCIGNELHECPKSNEKQKVSNCPTDTYQQNPQLNSLTQEIFHNVCSEHNMGISESNNFQDIFNEESAKRLRVSQLSSDPISFAAMDPALPDLTQCGPESKPITTYINADAKEILKLSQLTADDGDDGNCDLTDLQHCDLMDYCMSDNISALPFDSLMEFSNEINYFCDKCENLDIMIDPSIPLFFGGAFEVSWHSGDLGGIGCFNPHLMLDELPDLLETNSPISPIELPKSQERKKPITLVLDLDETLVHSTLKHCDGADFTFPVFSDMKPTPVYVKKRPYLLMFLERVAEMFEIVIFTASQRTYAENVLSRLDPAGKLVSRCFSRESCIFTDGCCTKDLSILGVDLAKVAIIDNSPQVFHLQVNNGIPIKSWYDDPSDTELLQLLPFLETLVNAEDVRPIIAGKFGNKK</sequence>
<dbReference type="FunFam" id="3.40.50.1000:FF:000015">
    <property type="entry name" value="CTD small phosphatase-like protein 2"/>
    <property type="match status" value="1"/>
</dbReference>
<evidence type="ECO:0000256" key="2">
    <source>
        <dbReference type="ARBA" id="ARBA00022912"/>
    </source>
</evidence>
<dbReference type="InterPro" id="IPR011948">
    <property type="entry name" value="Dullard_phosphatase"/>
</dbReference>
<dbReference type="InterPro" id="IPR036412">
    <property type="entry name" value="HAD-like_sf"/>
</dbReference>
<accession>A0A6P5FYB6</accession>
<evidence type="ECO:0000313" key="6">
    <source>
        <dbReference type="Proteomes" id="UP000515123"/>
    </source>
</evidence>
<dbReference type="GeneID" id="109719220"/>
<dbReference type="CDD" id="cd07521">
    <property type="entry name" value="HAD_FCP1-like"/>
    <property type="match status" value="1"/>
</dbReference>
<comment type="similarity">
    <text evidence="4">Belongs to the CTDSPL2 family.</text>
</comment>
<protein>
    <submittedName>
        <fullName evidence="7">Uncharacterized protein LOC109719220 isoform X1</fullName>
    </submittedName>
</protein>
<evidence type="ECO:0000256" key="3">
    <source>
        <dbReference type="ARBA" id="ARBA00037324"/>
    </source>
</evidence>
<dbReference type="SMART" id="SM00577">
    <property type="entry name" value="CPDc"/>
    <property type="match status" value="1"/>
</dbReference>
<dbReference type="NCBIfam" id="TIGR02251">
    <property type="entry name" value="HIF-SF_euk"/>
    <property type="match status" value="1"/>
</dbReference>
<keyword evidence="2" id="KW-0904">Protein phosphatase</keyword>
<dbReference type="InterPro" id="IPR023214">
    <property type="entry name" value="HAD_sf"/>
</dbReference>
<dbReference type="GO" id="GO:0004721">
    <property type="term" value="F:phosphoprotein phosphatase activity"/>
    <property type="evidence" value="ECO:0007669"/>
    <property type="project" value="UniProtKB-KW"/>
</dbReference>
<evidence type="ECO:0000256" key="1">
    <source>
        <dbReference type="ARBA" id="ARBA00022801"/>
    </source>
</evidence>
<gene>
    <name evidence="7" type="primary">LOC109719220</name>
</gene>
<evidence type="ECO:0000259" key="5">
    <source>
        <dbReference type="PROSITE" id="PS50969"/>
    </source>
</evidence>
<feature type="domain" description="FCP1 homology" evidence="5">
    <location>
        <begin position="268"/>
        <end position="427"/>
    </location>
</feature>
<organism evidence="6 7">
    <name type="scientific">Ananas comosus</name>
    <name type="common">Pineapple</name>
    <name type="synonym">Ananas ananas</name>
    <dbReference type="NCBI Taxonomy" id="4615"/>
    <lineage>
        <taxon>Eukaryota</taxon>
        <taxon>Viridiplantae</taxon>
        <taxon>Streptophyta</taxon>
        <taxon>Embryophyta</taxon>
        <taxon>Tracheophyta</taxon>
        <taxon>Spermatophyta</taxon>
        <taxon>Magnoliopsida</taxon>
        <taxon>Liliopsida</taxon>
        <taxon>Poales</taxon>
        <taxon>Bromeliaceae</taxon>
        <taxon>Bromelioideae</taxon>
        <taxon>Ananas</taxon>
    </lineage>
</organism>
<proteinExistence type="inferred from homology"/>
<dbReference type="InterPro" id="IPR050365">
    <property type="entry name" value="TIM50"/>
</dbReference>
<dbReference type="PANTHER" id="PTHR12210">
    <property type="entry name" value="DULLARD PROTEIN PHOSPHATASE"/>
    <property type="match status" value="1"/>
</dbReference>
<evidence type="ECO:0000256" key="4">
    <source>
        <dbReference type="ARBA" id="ARBA00038355"/>
    </source>
</evidence>
<dbReference type="SUPFAM" id="SSF56784">
    <property type="entry name" value="HAD-like"/>
    <property type="match status" value="1"/>
</dbReference>
<keyword evidence="6" id="KW-1185">Reference proteome</keyword>
<dbReference type="Gene3D" id="3.40.50.1000">
    <property type="entry name" value="HAD superfamily/HAD-like"/>
    <property type="match status" value="1"/>
</dbReference>
<comment type="function">
    <text evidence="3">Probable phosphatase.</text>
</comment>
<name>A0A6P5FYB6_ANACO</name>
<dbReference type="AlphaFoldDB" id="A0A6P5FYB6"/>
<reference evidence="6" key="1">
    <citation type="journal article" date="2015" name="Nat. Genet.">
        <title>The pineapple genome and the evolution of CAM photosynthesis.</title>
        <authorList>
            <person name="Ming R."/>
            <person name="VanBuren R."/>
            <person name="Wai C.M."/>
            <person name="Tang H."/>
            <person name="Schatz M.C."/>
            <person name="Bowers J.E."/>
            <person name="Lyons E."/>
            <person name="Wang M.L."/>
            <person name="Chen J."/>
            <person name="Biggers E."/>
            <person name="Zhang J."/>
            <person name="Huang L."/>
            <person name="Zhang L."/>
            <person name="Miao W."/>
            <person name="Zhang J."/>
            <person name="Ye Z."/>
            <person name="Miao C."/>
            <person name="Lin Z."/>
            <person name="Wang H."/>
            <person name="Zhou H."/>
            <person name="Yim W.C."/>
            <person name="Priest H.D."/>
            <person name="Zheng C."/>
            <person name="Woodhouse M."/>
            <person name="Edger P.P."/>
            <person name="Guyot R."/>
            <person name="Guo H.B."/>
            <person name="Guo H."/>
            <person name="Zheng G."/>
            <person name="Singh R."/>
            <person name="Sharma A."/>
            <person name="Min X."/>
            <person name="Zheng Y."/>
            <person name="Lee H."/>
            <person name="Gurtowski J."/>
            <person name="Sedlazeck F.J."/>
            <person name="Harkess A."/>
            <person name="McKain M.R."/>
            <person name="Liao Z."/>
            <person name="Fang J."/>
            <person name="Liu J."/>
            <person name="Zhang X."/>
            <person name="Zhang Q."/>
            <person name="Hu W."/>
            <person name="Qin Y."/>
            <person name="Wang K."/>
            <person name="Chen L.Y."/>
            <person name="Shirley N."/>
            <person name="Lin Y.R."/>
            <person name="Liu L.Y."/>
            <person name="Hernandez A.G."/>
            <person name="Wright C.L."/>
            <person name="Bulone V."/>
            <person name="Tuskan G.A."/>
            <person name="Heath K."/>
            <person name="Zee F."/>
            <person name="Moore P.H."/>
            <person name="Sunkar R."/>
            <person name="Leebens-Mack J.H."/>
            <person name="Mockler T."/>
            <person name="Bennetzen J.L."/>
            <person name="Freeling M."/>
            <person name="Sankoff D."/>
            <person name="Paterson A.H."/>
            <person name="Zhu X."/>
            <person name="Yang X."/>
            <person name="Smith J.A."/>
            <person name="Cushman J.C."/>
            <person name="Paull R.E."/>
            <person name="Yu Q."/>
        </authorList>
    </citation>
    <scope>NUCLEOTIDE SEQUENCE [LARGE SCALE GENOMIC DNA]</scope>
    <source>
        <strain evidence="6">cv. F153</strain>
    </source>
</reference>
<dbReference type="RefSeq" id="XP_020101361.1">
    <property type="nucleotide sequence ID" value="XM_020245772.1"/>
</dbReference>
<dbReference type="OrthoDB" id="277011at2759"/>
<keyword evidence="1" id="KW-0378">Hydrolase</keyword>
<dbReference type="Gramene" id="Aco006761.1.mrna1">
    <property type="protein sequence ID" value="Aco006761.1.mrna1"/>
    <property type="gene ID" value="Aco006761.1.path1"/>
</dbReference>
<dbReference type="Proteomes" id="UP000515123">
    <property type="component" value="Linkage group 1"/>
</dbReference>
<dbReference type="GO" id="GO:0005634">
    <property type="term" value="C:nucleus"/>
    <property type="evidence" value="ECO:0007669"/>
    <property type="project" value="UniProtKB-ARBA"/>
</dbReference>
<dbReference type="PROSITE" id="PS50969">
    <property type="entry name" value="FCP1"/>
    <property type="match status" value="1"/>
</dbReference>
<evidence type="ECO:0000313" key="7">
    <source>
        <dbReference type="RefSeq" id="XP_020101361.1"/>
    </source>
</evidence>